<protein>
    <recommendedName>
        <fullName evidence="2">DUF4232 domain-containing protein</fullName>
    </recommendedName>
</protein>
<name>A0A0W7X0J5_9ACTN</name>
<feature type="domain" description="DUF4232" evidence="2">
    <location>
        <begin position="60"/>
        <end position="190"/>
    </location>
</feature>
<dbReference type="AlphaFoldDB" id="A0A0W7X0J5"/>
<evidence type="ECO:0000313" key="4">
    <source>
        <dbReference type="Proteomes" id="UP000054804"/>
    </source>
</evidence>
<dbReference type="Pfam" id="PF14016">
    <property type="entry name" value="DUF4232"/>
    <property type="match status" value="1"/>
</dbReference>
<keyword evidence="4" id="KW-1185">Reference proteome</keyword>
<gene>
    <name evidence="3" type="ORF">AT728_10985</name>
</gene>
<dbReference type="EMBL" id="LOCL01000038">
    <property type="protein sequence ID" value="KUF16347.1"/>
    <property type="molecule type" value="Genomic_DNA"/>
</dbReference>
<proteinExistence type="predicted"/>
<organism evidence="3 4">
    <name type="scientific">Streptomyces silvensis</name>
    <dbReference type="NCBI Taxonomy" id="1765722"/>
    <lineage>
        <taxon>Bacteria</taxon>
        <taxon>Bacillati</taxon>
        <taxon>Actinomycetota</taxon>
        <taxon>Actinomycetes</taxon>
        <taxon>Kitasatosporales</taxon>
        <taxon>Streptomycetaceae</taxon>
        <taxon>Streptomyces</taxon>
    </lineage>
</organism>
<comment type="caution">
    <text evidence="3">The sequence shown here is derived from an EMBL/GenBank/DDBJ whole genome shotgun (WGS) entry which is preliminary data.</text>
</comment>
<accession>A0A0W7X0J5</accession>
<feature type="region of interest" description="Disordered" evidence="1">
    <location>
        <begin position="1"/>
        <end position="52"/>
    </location>
</feature>
<dbReference type="Proteomes" id="UP000054804">
    <property type="component" value="Unassembled WGS sequence"/>
</dbReference>
<evidence type="ECO:0000313" key="3">
    <source>
        <dbReference type="EMBL" id="KUF16347.1"/>
    </source>
</evidence>
<dbReference type="InterPro" id="IPR025326">
    <property type="entry name" value="DUF4232"/>
</dbReference>
<dbReference type="STRING" id="1765722.AT728_10985"/>
<reference evidence="3 4" key="1">
    <citation type="submission" date="2015-12" db="EMBL/GenBank/DDBJ databases">
        <title>Draft genome sequence of Streptomyces silvensis ATCC 53525, a producer of novel hormone antagonists.</title>
        <authorList>
            <person name="Johnston C.W."/>
            <person name="Li Y."/>
            <person name="Magarvey N.A."/>
        </authorList>
    </citation>
    <scope>NUCLEOTIDE SEQUENCE [LARGE SCALE GENOMIC DNA]</scope>
    <source>
        <strain evidence="3 4">ATCC 53525</strain>
    </source>
</reference>
<sequence length="197" mass="20434">MADQGGLPPSAAGPTPSFGVTPDDLDTDAPRYGAPSAGAEIPDRPAVASRDCSGRSGLLVEPGPVDAAMGLRAMTVTATHCGTGTFRLYGYPDLKALDDDREPLDVRTLRGTRPITTGVPDPGPHAVTLRHGESATVSVVWRNTYTDTTHPAVDAPHLRVVAAPGAPARTVTPHGGVDVGSTGRIATTAWKKLTRDR</sequence>
<evidence type="ECO:0000256" key="1">
    <source>
        <dbReference type="SAM" id="MobiDB-lite"/>
    </source>
</evidence>
<evidence type="ECO:0000259" key="2">
    <source>
        <dbReference type="Pfam" id="PF14016"/>
    </source>
</evidence>